<keyword evidence="3" id="KW-1185">Reference proteome</keyword>
<proteinExistence type="predicted"/>
<protein>
    <submittedName>
        <fullName evidence="2">Uncharacterized protein</fullName>
    </submittedName>
</protein>
<evidence type="ECO:0000256" key="1">
    <source>
        <dbReference type="SAM" id="MobiDB-lite"/>
    </source>
</evidence>
<sequence length="125" mass="12320">MAGPTTNAEIRNRYESGDPLNDGAPGNVATDAPANGADTVVGADTDVHVVTADGTNNVDLSSAETEGREVTVVHNGGANTPTVSFTDADFVGTGPSNMTSAGATATVRNIDGTASGWVVVATGSA</sequence>
<dbReference type="AlphaFoldDB" id="A0A7D5KYX3"/>
<dbReference type="GeneID" id="56032242"/>
<evidence type="ECO:0000313" key="3">
    <source>
        <dbReference type="Proteomes" id="UP000509241"/>
    </source>
</evidence>
<dbReference type="OrthoDB" id="275408at2157"/>
<organism evidence="2 3">
    <name type="scientific">Natrinema halophilum</name>
    <dbReference type="NCBI Taxonomy" id="1699371"/>
    <lineage>
        <taxon>Archaea</taxon>
        <taxon>Methanobacteriati</taxon>
        <taxon>Methanobacteriota</taxon>
        <taxon>Stenosarchaea group</taxon>
        <taxon>Halobacteria</taxon>
        <taxon>Halobacteriales</taxon>
        <taxon>Natrialbaceae</taxon>
        <taxon>Natrinema</taxon>
    </lineage>
</organism>
<dbReference type="EMBL" id="CP058601">
    <property type="protein sequence ID" value="QLG47900.1"/>
    <property type="molecule type" value="Genomic_DNA"/>
</dbReference>
<dbReference type="KEGG" id="haly:HYG82_03085"/>
<reference evidence="2 3" key="1">
    <citation type="submission" date="2020-07" db="EMBL/GenBank/DDBJ databases">
        <authorList>
            <person name="Cui H."/>
        </authorList>
    </citation>
    <scope>NUCLEOTIDE SEQUENCE [LARGE SCALE GENOMIC DNA]</scope>
    <source>
        <strain evidence="2 3">YPL8</strain>
    </source>
</reference>
<evidence type="ECO:0000313" key="2">
    <source>
        <dbReference type="EMBL" id="QLG47900.1"/>
    </source>
</evidence>
<feature type="region of interest" description="Disordered" evidence="1">
    <location>
        <begin position="1"/>
        <end position="39"/>
    </location>
</feature>
<dbReference type="Proteomes" id="UP000509241">
    <property type="component" value="Chromosome"/>
</dbReference>
<dbReference type="RefSeq" id="WP_179259642.1">
    <property type="nucleotide sequence ID" value="NZ_CP058601.1"/>
</dbReference>
<name>A0A7D5KYX3_9EURY</name>
<gene>
    <name evidence="2" type="ORF">HYG82_03085</name>
</gene>
<accession>A0A7D5KYX3</accession>